<dbReference type="RefSeq" id="WP_101648745.1">
    <property type="nucleotide sequence ID" value="NZ_PGVE01000058.1"/>
</dbReference>
<evidence type="ECO:0000313" key="2">
    <source>
        <dbReference type="Proteomes" id="UP000234950"/>
    </source>
</evidence>
<comment type="caution">
    <text evidence="1">The sequence shown here is derived from an EMBL/GenBank/DDBJ whole genome shotgun (WGS) entry which is preliminary data.</text>
</comment>
<dbReference type="AlphaFoldDB" id="A0A2N5HCT0"/>
<gene>
    <name evidence="1" type="ORF">CVD27_15215</name>
</gene>
<organism evidence="1 2">
    <name type="scientific">Neobacillus cucumis</name>
    <dbReference type="NCBI Taxonomy" id="1740721"/>
    <lineage>
        <taxon>Bacteria</taxon>
        <taxon>Bacillati</taxon>
        <taxon>Bacillota</taxon>
        <taxon>Bacilli</taxon>
        <taxon>Bacillales</taxon>
        <taxon>Bacillaceae</taxon>
        <taxon>Neobacillus</taxon>
    </lineage>
</organism>
<accession>A0A2N5HCT0</accession>
<evidence type="ECO:0000313" key="1">
    <source>
        <dbReference type="EMBL" id="PLS03322.1"/>
    </source>
</evidence>
<proteinExistence type="predicted"/>
<name>A0A2N5HCT0_9BACI</name>
<dbReference type="EMBL" id="PGVE01000058">
    <property type="protein sequence ID" value="PLS03322.1"/>
    <property type="molecule type" value="Genomic_DNA"/>
</dbReference>
<protein>
    <submittedName>
        <fullName evidence="1">Uncharacterized protein</fullName>
    </submittedName>
</protein>
<dbReference type="Proteomes" id="UP000234950">
    <property type="component" value="Unassembled WGS sequence"/>
</dbReference>
<sequence length="66" mass="7570">MKKEELLSHIYDSNGNVRISDISSKEEAEDLIFTAHHLEQEGKIVLLEYCLENDPLAVTLKTKQIK</sequence>
<reference evidence="1 2" key="1">
    <citation type="submission" date="2017-11" db="EMBL/GenBank/DDBJ databases">
        <title>Comparitive Functional Genomics of Dry Heat Resistant strains isolated from the Viking Spacecraft.</title>
        <authorList>
            <person name="Seuylemezian A."/>
            <person name="Cooper K."/>
            <person name="Vaishampayan P."/>
        </authorList>
    </citation>
    <scope>NUCLEOTIDE SEQUENCE [LARGE SCALE GENOMIC DNA]</scope>
    <source>
        <strain evidence="1 2">V32-6</strain>
    </source>
</reference>
<keyword evidence="2" id="KW-1185">Reference proteome</keyword>
<dbReference type="OrthoDB" id="2888440at2"/>